<evidence type="ECO:0000256" key="8">
    <source>
        <dbReference type="ARBA" id="ARBA00023012"/>
    </source>
</evidence>
<dbReference type="CDD" id="cd16917">
    <property type="entry name" value="HATPase_UhpB-NarQ-NarX-like"/>
    <property type="match status" value="1"/>
</dbReference>
<evidence type="ECO:0000256" key="6">
    <source>
        <dbReference type="ARBA" id="ARBA00022777"/>
    </source>
</evidence>
<evidence type="ECO:0000256" key="5">
    <source>
        <dbReference type="ARBA" id="ARBA00022741"/>
    </source>
</evidence>
<dbReference type="RefSeq" id="WP_252442570.1">
    <property type="nucleotide sequence ID" value="NZ_JAGSOV010000055.1"/>
</dbReference>
<proteinExistence type="predicted"/>
<dbReference type="InterPro" id="IPR036890">
    <property type="entry name" value="HATPase_C_sf"/>
</dbReference>
<evidence type="ECO:0000256" key="9">
    <source>
        <dbReference type="SAM" id="Phobius"/>
    </source>
</evidence>
<comment type="caution">
    <text evidence="12">The sequence shown here is derived from an EMBL/GenBank/DDBJ whole genome shotgun (WGS) entry which is preliminary data.</text>
</comment>
<evidence type="ECO:0000256" key="1">
    <source>
        <dbReference type="ARBA" id="ARBA00000085"/>
    </source>
</evidence>
<dbReference type="Pfam" id="PF07730">
    <property type="entry name" value="HisKA_3"/>
    <property type="match status" value="1"/>
</dbReference>
<dbReference type="Gene3D" id="1.20.5.1930">
    <property type="match status" value="1"/>
</dbReference>
<feature type="transmembrane region" description="Helical" evidence="9">
    <location>
        <begin position="78"/>
        <end position="103"/>
    </location>
</feature>
<keyword evidence="13" id="KW-1185">Reference proteome</keyword>
<keyword evidence="9" id="KW-0812">Transmembrane</keyword>
<keyword evidence="7" id="KW-0067">ATP-binding</keyword>
<keyword evidence="4" id="KW-0808">Transferase</keyword>
<keyword evidence="8" id="KW-0902">Two-component regulatory system</keyword>
<feature type="domain" description="Histidine kinase/HSP90-like ATPase" evidence="10">
    <location>
        <begin position="300"/>
        <end position="390"/>
    </location>
</feature>
<dbReference type="PANTHER" id="PTHR24421">
    <property type="entry name" value="NITRATE/NITRITE SENSOR PROTEIN NARX-RELATED"/>
    <property type="match status" value="1"/>
</dbReference>
<dbReference type="GO" id="GO:0016301">
    <property type="term" value="F:kinase activity"/>
    <property type="evidence" value="ECO:0007669"/>
    <property type="project" value="UniProtKB-KW"/>
</dbReference>
<keyword evidence="9" id="KW-1133">Transmembrane helix</keyword>
<dbReference type="EC" id="2.7.13.3" evidence="2"/>
<reference evidence="12" key="1">
    <citation type="submission" date="2021-04" db="EMBL/GenBank/DDBJ databases">
        <title>Pseudonocardia sp. nov., isolated from sandy soil of mangrove forest.</title>
        <authorList>
            <person name="Zan Z."/>
            <person name="Huang R."/>
            <person name="Liu W."/>
        </authorList>
    </citation>
    <scope>NUCLEOTIDE SEQUENCE</scope>
    <source>
        <strain evidence="12">S2-4</strain>
    </source>
</reference>
<gene>
    <name evidence="12" type="ORF">KDL28_26040</name>
</gene>
<dbReference type="Gene3D" id="3.30.565.10">
    <property type="entry name" value="Histidine kinase-like ATPase, C-terminal domain"/>
    <property type="match status" value="1"/>
</dbReference>
<accession>A0ABT1A6A6</accession>
<dbReference type="SUPFAM" id="SSF55874">
    <property type="entry name" value="ATPase domain of HSP90 chaperone/DNA topoisomerase II/histidine kinase"/>
    <property type="match status" value="1"/>
</dbReference>
<dbReference type="Pfam" id="PF02518">
    <property type="entry name" value="HATPase_c"/>
    <property type="match status" value="1"/>
</dbReference>
<dbReference type="InterPro" id="IPR050482">
    <property type="entry name" value="Sensor_HK_TwoCompSys"/>
</dbReference>
<evidence type="ECO:0000259" key="10">
    <source>
        <dbReference type="Pfam" id="PF02518"/>
    </source>
</evidence>
<feature type="transmembrane region" description="Helical" evidence="9">
    <location>
        <begin position="418"/>
        <end position="436"/>
    </location>
</feature>
<protein>
    <recommendedName>
        <fullName evidence="2">histidine kinase</fullName>
        <ecNumber evidence="2">2.7.13.3</ecNumber>
    </recommendedName>
</protein>
<evidence type="ECO:0000256" key="3">
    <source>
        <dbReference type="ARBA" id="ARBA00022553"/>
    </source>
</evidence>
<evidence type="ECO:0000256" key="7">
    <source>
        <dbReference type="ARBA" id="ARBA00022840"/>
    </source>
</evidence>
<organism evidence="12 13">
    <name type="scientific">Pseudonocardia humida</name>
    <dbReference type="NCBI Taxonomy" id="2800819"/>
    <lineage>
        <taxon>Bacteria</taxon>
        <taxon>Bacillati</taxon>
        <taxon>Actinomycetota</taxon>
        <taxon>Actinomycetes</taxon>
        <taxon>Pseudonocardiales</taxon>
        <taxon>Pseudonocardiaceae</taxon>
        <taxon>Pseudonocardia</taxon>
    </lineage>
</organism>
<dbReference type="InterPro" id="IPR003594">
    <property type="entry name" value="HATPase_dom"/>
</dbReference>
<dbReference type="Proteomes" id="UP001165283">
    <property type="component" value="Unassembled WGS sequence"/>
</dbReference>
<evidence type="ECO:0000313" key="13">
    <source>
        <dbReference type="Proteomes" id="UP001165283"/>
    </source>
</evidence>
<feature type="transmembrane region" description="Helical" evidence="9">
    <location>
        <begin position="50"/>
        <end position="66"/>
    </location>
</feature>
<keyword evidence="9" id="KW-0472">Membrane</keyword>
<feature type="domain" description="Signal transduction histidine kinase subgroup 3 dimerisation and phosphoacceptor" evidence="11">
    <location>
        <begin position="193"/>
        <end position="257"/>
    </location>
</feature>
<evidence type="ECO:0000313" key="12">
    <source>
        <dbReference type="EMBL" id="MCO1658530.1"/>
    </source>
</evidence>
<evidence type="ECO:0000256" key="2">
    <source>
        <dbReference type="ARBA" id="ARBA00012438"/>
    </source>
</evidence>
<sequence length="525" mass="55290">MRLLGDDGSGPFPLGERGADLLLWCAAALPVALAAEPAELRTLPGVPVPWLQVATVLALGAAVAVARRRPVVAAAVPAVLGLAAAVGLTVDSVMIAQVLLAFLLGRRSASLRTGLLFFVGVCLAGLVVVELTPDLARSTWPSIVESGLPTIVLPVLAGRYVRQHDELVRAGWELAGRLERERDLVGERTRLRERSRIAADMHDSLGHDLSLIALRAAALQVRAGVDGPTRAAAAELRESAATATERLRETVRVLREDREPAPVLPADDTVVALVERARASGVAVALEGGLDPLPPIADRAAYRVVQEALTNATRHAPGAAVTVRLSTDATAGEAVVSVRNEAPPAGPLPEPGPGGSGLVGLDERVRLAGGRVRAGPSGHGFEVTARLPLTPGAAATPQDATRELDRARRRVRRSAIEAIWVPTAAALALVALTVGYDHYTADRSVLDPAVFQQLRTGQGQESVQARLPPYQAGYYGRPERAPADPPDTDECRFYATAAPSAPTMYRVCFTDGALSHAEEVPLTRE</sequence>
<evidence type="ECO:0000259" key="11">
    <source>
        <dbReference type="Pfam" id="PF07730"/>
    </source>
</evidence>
<keyword evidence="3" id="KW-0597">Phosphoprotein</keyword>
<feature type="transmembrane region" description="Helical" evidence="9">
    <location>
        <begin position="109"/>
        <end position="129"/>
    </location>
</feature>
<keyword evidence="6 12" id="KW-0418">Kinase</keyword>
<dbReference type="InterPro" id="IPR011712">
    <property type="entry name" value="Sig_transdc_His_kin_sub3_dim/P"/>
</dbReference>
<keyword evidence="5" id="KW-0547">Nucleotide-binding</keyword>
<dbReference type="PANTHER" id="PTHR24421:SF10">
    <property type="entry name" value="NITRATE_NITRITE SENSOR PROTEIN NARQ"/>
    <property type="match status" value="1"/>
</dbReference>
<comment type="catalytic activity">
    <reaction evidence="1">
        <text>ATP + protein L-histidine = ADP + protein N-phospho-L-histidine.</text>
        <dbReference type="EC" id="2.7.13.3"/>
    </reaction>
</comment>
<evidence type="ECO:0000256" key="4">
    <source>
        <dbReference type="ARBA" id="ARBA00022679"/>
    </source>
</evidence>
<name>A0ABT1A6A6_9PSEU</name>
<dbReference type="EMBL" id="JAGSOV010000055">
    <property type="protein sequence ID" value="MCO1658530.1"/>
    <property type="molecule type" value="Genomic_DNA"/>
</dbReference>